<dbReference type="InterPro" id="IPR011101">
    <property type="entry name" value="DUF5131"/>
</dbReference>
<dbReference type="EMBL" id="JAQQLI010000018">
    <property type="protein sequence ID" value="MDC7786610.1"/>
    <property type="molecule type" value="Genomic_DNA"/>
</dbReference>
<dbReference type="RefSeq" id="WP_272777459.1">
    <property type="nucleotide sequence ID" value="NZ_JAQQLI010000018.1"/>
</dbReference>
<keyword evidence="2" id="KW-1185">Reference proteome</keyword>
<evidence type="ECO:0000313" key="1">
    <source>
        <dbReference type="EMBL" id="MDC7786610.1"/>
    </source>
</evidence>
<name>A0ABT5JAD2_RHOTP</name>
<protein>
    <submittedName>
        <fullName evidence="1">DUF5131 family protein</fullName>
    </submittedName>
</protein>
<sequence>MAERSKIEWTDHTFNPWTGCTKISPGCDHCYAESWAKRSGLVQWGNHARRRTTADYWKAPRIWNARAELFRTAHGRRQRVFCASLADVFDNKVPTEWRADLFELIRECPGLDWLLLTKRPQNIEKMLPADWRAGYSNVWLGTTAEDQERFDQRWPHLVAIPAVVRFVSYEPAVGPLRLPACGPWPDWLICGGESGGRARSMQAQWARDIIADCRARRVAPFLKQWGTYRSNPLVSEAGIDELGARVIDPHGKGGGMIDGRLIRDFPKTGTAMKPEKSVA</sequence>
<reference evidence="1" key="1">
    <citation type="journal article" date="2023" name="Microbiol Resour">
        <title>Genome Sequences of Rhodoplanes serenus and Two Thermotolerant Strains, Rhodoplanes tepidamans and 'Rhodoplanes cryptolactis,' Further Refine the Genus.</title>
        <authorList>
            <person name="Rayyan A.A."/>
            <person name="Kyndt J.A."/>
        </authorList>
    </citation>
    <scope>NUCLEOTIDE SEQUENCE</scope>
    <source>
        <strain evidence="1">DSM 9987</strain>
    </source>
</reference>
<reference evidence="1" key="2">
    <citation type="submission" date="2023-02" db="EMBL/GenBank/DDBJ databases">
        <authorList>
            <person name="Rayyan A."/>
            <person name="Meyer T."/>
            <person name="Kyndt J.A."/>
        </authorList>
    </citation>
    <scope>NUCLEOTIDE SEQUENCE</scope>
    <source>
        <strain evidence="1">DSM 9987</strain>
    </source>
</reference>
<proteinExistence type="predicted"/>
<comment type="caution">
    <text evidence="1">The sequence shown here is derived from an EMBL/GenBank/DDBJ whole genome shotgun (WGS) entry which is preliminary data.</text>
</comment>
<accession>A0ABT5JAD2</accession>
<gene>
    <name evidence="1" type="ORF">PQJ73_13030</name>
</gene>
<dbReference type="Proteomes" id="UP001165652">
    <property type="component" value="Unassembled WGS sequence"/>
</dbReference>
<organism evidence="1 2">
    <name type="scientific">Rhodoplanes tepidamans</name>
    <name type="common">Rhodoplanes cryptolactis</name>
    <dbReference type="NCBI Taxonomy" id="200616"/>
    <lineage>
        <taxon>Bacteria</taxon>
        <taxon>Pseudomonadati</taxon>
        <taxon>Pseudomonadota</taxon>
        <taxon>Alphaproteobacteria</taxon>
        <taxon>Hyphomicrobiales</taxon>
        <taxon>Nitrobacteraceae</taxon>
        <taxon>Rhodoplanes</taxon>
    </lineage>
</organism>
<dbReference type="Pfam" id="PF07505">
    <property type="entry name" value="DUF5131"/>
    <property type="match status" value="1"/>
</dbReference>
<evidence type="ECO:0000313" key="2">
    <source>
        <dbReference type="Proteomes" id="UP001165652"/>
    </source>
</evidence>